<dbReference type="PROSITE" id="PS52019">
    <property type="entry name" value="PKS_MFAS_DH"/>
    <property type="match status" value="1"/>
</dbReference>
<dbReference type="InterPro" id="IPR042104">
    <property type="entry name" value="PKS_dehydratase_sf"/>
</dbReference>
<gene>
    <name evidence="9" type="ORF">GCM10023196_001790</name>
</gene>
<dbReference type="InterPro" id="IPR020807">
    <property type="entry name" value="PKS_DH"/>
</dbReference>
<keyword evidence="1" id="KW-0596">Phosphopantetheine</keyword>
<feature type="active site" description="Proton acceptor; for dehydratase activity" evidence="4">
    <location>
        <position position="941"/>
    </location>
</feature>
<reference evidence="10" key="1">
    <citation type="journal article" date="2019" name="Int. J. Syst. Evol. Microbiol.">
        <title>The Global Catalogue of Microorganisms (GCM) 10K type strain sequencing project: providing services to taxonomists for standard genome sequencing and annotation.</title>
        <authorList>
            <consortium name="The Broad Institute Genomics Platform"/>
            <consortium name="The Broad Institute Genome Sequencing Center for Infectious Disease"/>
            <person name="Wu L."/>
            <person name="Ma J."/>
        </authorList>
    </citation>
    <scope>NUCLEOTIDE SEQUENCE [LARGE SCALE GENOMIC DNA]</scope>
    <source>
        <strain evidence="10">JCM 17939</strain>
    </source>
</reference>
<feature type="region of interest" description="Disordered" evidence="5">
    <location>
        <begin position="431"/>
        <end position="459"/>
    </location>
</feature>
<evidence type="ECO:0000259" key="6">
    <source>
        <dbReference type="PROSITE" id="PS50075"/>
    </source>
</evidence>
<dbReference type="SUPFAM" id="SSF47336">
    <property type="entry name" value="ACP-like"/>
    <property type="match status" value="1"/>
</dbReference>
<dbReference type="PANTHER" id="PTHR43775">
    <property type="entry name" value="FATTY ACID SYNTHASE"/>
    <property type="match status" value="1"/>
</dbReference>
<feature type="region of interest" description="C-terminal hotdog fold" evidence="4">
    <location>
        <begin position="1033"/>
        <end position="1161"/>
    </location>
</feature>
<dbReference type="PROSITE" id="PS52004">
    <property type="entry name" value="KS3_2"/>
    <property type="match status" value="1"/>
</dbReference>
<dbReference type="InterPro" id="IPR049900">
    <property type="entry name" value="PKS_mFAS_DH"/>
</dbReference>
<dbReference type="Gene3D" id="3.30.70.3290">
    <property type="match status" value="1"/>
</dbReference>
<evidence type="ECO:0000256" key="2">
    <source>
        <dbReference type="ARBA" id="ARBA00022553"/>
    </source>
</evidence>
<feature type="region of interest" description="Disordered" evidence="5">
    <location>
        <begin position="1265"/>
        <end position="1354"/>
    </location>
</feature>
<evidence type="ECO:0000259" key="8">
    <source>
        <dbReference type="PROSITE" id="PS52019"/>
    </source>
</evidence>
<feature type="domain" description="Carrier" evidence="6">
    <location>
        <begin position="1181"/>
        <end position="1258"/>
    </location>
</feature>
<evidence type="ECO:0008006" key="11">
    <source>
        <dbReference type="Google" id="ProtNLM"/>
    </source>
</evidence>
<keyword evidence="3" id="KW-0808">Transferase</keyword>
<dbReference type="Proteomes" id="UP001501442">
    <property type="component" value="Unassembled WGS sequence"/>
</dbReference>
<dbReference type="InterPro" id="IPR016035">
    <property type="entry name" value="Acyl_Trfase/lysoPLipase"/>
</dbReference>
<organism evidence="9 10">
    <name type="scientific">Actinoallomurus vinaceus</name>
    <dbReference type="NCBI Taxonomy" id="1080074"/>
    <lineage>
        <taxon>Bacteria</taxon>
        <taxon>Bacillati</taxon>
        <taxon>Actinomycetota</taxon>
        <taxon>Actinomycetes</taxon>
        <taxon>Streptosporangiales</taxon>
        <taxon>Thermomonosporaceae</taxon>
        <taxon>Actinoallomurus</taxon>
    </lineage>
</organism>
<dbReference type="PANTHER" id="PTHR43775:SF37">
    <property type="entry name" value="SI:DKEY-61P9.11"/>
    <property type="match status" value="1"/>
</dbReference>
<evidence type="ECO:0000256" key="4">
    <source>
        <dbReference type="PROSITE-ProRule" id="PRU01363"/>
    </source>
</evidence>
<dbReference type="Pfam" id="PF00109">
    <property type="entry name" value="ketoacyl-synt"/>
    <property type="match status" value="1"/>
</dbReference>
<feature type="region of interest" description="N-terminal hotdog fold" evidence="4">
    <location>
        <begin position="909"/>
        <end position="1022"/>
    </location>
</feature>
<dbReference type="InterPro" id="IPR016039">
    <property type="entry name" value="Thiolase-like"/>
</dbReference>
<evidence type="ECO:0000313" key="10">
    <source>
        <dbReference type="Proteomes" id="UP001501442"/>
    </source>
</evidence>
<dbReference type="SUPFAM" id="SSF52151">
    <property type="entry name" value="FabD/lysophospholipase-like"/>
    <property type="match status" value="1"/>
</dbReference>
<proteinExistence type="predicted"/>
<name>A0ABP8U3V5_9ACTN</name>
<evidence type="ECO:0000256" key="1">
    <source>
        <dbReference type="ARBA" id="ARBA00022450"/>
    </source>
</evidence>
<dbReference type="InterPro" id="IPR018201">
    <property type="entry name" value="Ketoacyl_synth_AS"/>
</dbReference>
<feature type="compositionally biased region" description="Low complexity" evidence="5">
    <location>
        <begin position="1296"/>
        <end position="1316"/>
    </location>
</feature>
<dbReference type="Pfam" id="PF00550">
    <property type="entry name" value="PP-binding"/>
    <property type="match status" value="1"/>
</dbReference>
<comment type="caution">
    <text evidence="9">The sequence shown here is derived from an EMBL/GenBank/DDBJ whole genome shotgun (WGS) entry which is preliminary data.</text>
</comment>
<accession>A0ABP8U3V5</accession>
<evidence type="ECO:0000259" key="7">
    <source>
        <dbReference type="PROSITE" id="PS52004"/>
    </source>
</evidence>
<dbReference type="InterPro" id="IPR032821">
    <property type="entry name" value="PKS_assoc"/>
</dbReference>
<dbReference type="InterPro" id="IPR014031">
    <property type="entry name" value="Ketoacyl_synth_C"/>
</dbReference>
<sequence>MDRPAEAIAVIGIGCRLPGGADSPGAYWDLLREGRDASGPAPDDRWRDYADRGPAYAAAVRRTVPRGSFLDNVADFDAEFFGLSPREAELMDPQQRLVMETAWEALEHAGVSPDAVAGTDAGVYVGVCTGDYGHRLLEDLPDIEAWTGIGAATCAVANRVSYALDLRGPSLAVDTACSASLVAVHLAVQALRAGETDVALAGGVNLILSPGETLTLDAAGTLAPDGRSKSFDAAADGYGRGEGAAVVVLKRLTDAVRDGDRILATVRGSAVNQDGRTVGIMAPCGQAQEHVMRRALRQAGVEPGTVDYVEAHGTGTAVGDPLEAAALGSVYGAGRPADRPCLIGSAKSNIGHLEGAAGIAGLVKAVLALDRRELPPSRLDTPTPAVDWAGAGLRVVDAPTPWPGSAHPRRAAVSAFGYGGTVAHVVLEQAPSAPPPAEGTAGLPSPVANETAGQPSPVAEGTAGLLFPVSAASRAALRQAAGALADVAGDLPAAAIGHTLALRRAHLAERAVVAAADSEALADGLRALASGAPHDAVTTGRVLTDPGPGPVFVFSGHGSQWAGMGRELLETEPAFAAVIDELEPVFAAEIGFSPREVLIGGDLTEVDRIQTMIFAMQLGLVELWRGYGVRPHAVIGHSVGEIAAAVTAGALSRLDGARLICRRSRLLRRVAGRGSMAMVQLPFADAAERLAGRTDVVAAIASSPGSTVVSGDPDAVAEVLAGWLEEGVPARRVASDVAFHGPQMDPLLADLTAAAADLTPAAPQLRVYSTALDDPRAAPGFDGAYWATNLRRPVRLADAVTAAAADGYRAFVEVSTHPVVTHSLLETLSAVGHEDVFVGSSLRRNRPARTTLLAGAAAAHCAGVALDWRRLQPAGGPAALPTYPWQRRRHWRAPSAPDAGGRGHDPDAHTLLGDAIELAGTDVRLWRTALDDQTRPYPGSHAIEGVEIVPAAVLATTFFAASGGQALGEVTMSAPLLTADRREVQVVRQGSGLRLAARTAGDPDAAWQMIATAVAPADLGDPPTPPTQPLTSADPGSVTQRLAAVGVPGTGFGWTVEELLRGHGALRARVRCGAAATWAPVLDAAMSVAPSAFPGDPLLRMVTHVDRLVTAGEPPDVVHIDVWLDPERADTVQVRVTDEAGDVIAWLSGLRYPVIDAPSTGDAGANGAQPADSYAQLGPEELRSVLIEEVGAQIAKEMRLDPADLSPTRPLVEQGLDSVLTVVVRRRLEKRFRCSLPTTLLWRQPTITAVSDYIAGLLTTANANGSAGHVTAADPNGSTRHATPADGNGSTGHATAADANGSSGLAAAADANGSAGHVTAADPNGSTRHATPADGNGSTGHTTVADANGSADGR</sequence>
<dbReference type="Pfam" id="PF21089">
    <property type="entry name" value="PKS_DH_N"/>
    <property type="match status" value="1"/>
</dbReference>
<dbReference type="Pfam" id="PF00698">
    <property type="entry name" value="Acyl_transf_1"/>
    <property type="match status" value="1"/>
</dbReference>
<dbReference type="SMART" id="SM01294">
    <property type="entry name" value="PKS_PP_betabranch"/>
    <property type="match status" value="1"/>
</dbReference>
<keyword evidence="10" id="KW-1185">Reference proteome</keyword>
<dbReference type="InterPro" id="IPR020841">
    <property type="entry name" value="PKS_Beta-ketoAc_synthase_dom"/>
</dbReference>
<dbReference type="CDD" id="cd00833">
    <property type="entry name" value="PKS"/>
    <property type="match status" value="1"/>
</dbReference>
<dbReference type="Pfam" id="PF02801">
    <property type="entry name" value="Ketoacyl-synt_C"/>
    <property type="match status" value="1"/>
</dbReference>
<dbReference type="Gene3D" id="3.40.47.10">
    <property type="match status" value="1"/>
</dbReference>
<dbReference type="Gene3D" id="3.10.129.110">
    <property type="entry name" value="Polyketide synthase dehydratase"/>
    <property type="match status" value="1"/>
</dbReference>
<dbReference type="PROSITE" id="PS50075">
    <property type="entry name" value="CARRIER"/>
    <property type="match status" value="1"/>
</dbReference>
<evidence type="ECO:0000313" key="9">
    <source>
        <dbReference type="EMBL" id="GAA4619902.1"/>
    </source>
</evidence>
<dbReference type="Gene3D" id="1.10.1200.10">
    <property type="entry name" value="ACP-like"/>
    <property type="match status" value="1"/>
</dbReference>
<dbReference type="InterPro" id="IPR016036">
    <property type="entry name" value="Malonyl_transacylase_ACP-bd"/>
</dbReference>
<dbReference type="InterPro" id="IPR014043">
    <property type="entry name" value="Acyl_transferase_dom"/>
</dbReference>
<dbReference type="Pfam" id="PF16197">
    <property type="entry name" value="KAsynt_C_assoc"/>
    <property type="match status" value="1"/>
</dbReference>
<feature type="domain" description="Ketosynthase family 3 (KS3)" evidence="7">
    <location>
        <begin position="5"/>
        <end position="429"/>
    </location>
</feature>
<feature type="active site" description="Proton donor; for dehydratase activity" evidence="4">
    <location>
        <position position="1083"/>
    </location>
</feature>
<dbReference type="InterPro" id="IPR009081">
    <property type="entry name" value="PP-bd_ACP"/>
</dbReference>
<dbReference type="InterPro" id="IPR050091">
    <property type="entry name" value="PKS_NRPS_Biosynth_Enz"/>
</dbReference>
<evidence type="ECO:0000256" key="5">
    <source>
        <dbReference type="SAM" id="MobiDB-lite"/>
    </source>
</evidence>
<dbReference type="InterPro" id="IPR049552">
    <property type="entry name" value="PKS_DH_N"/>
</dbReference>
<dbReference type="InterPro" id="IPR001227">
    <property type="entry name" value="Ac_transferase_dom_sf"/>
</dbReference>
<dbReference type="InterPro" id="IPR036736">
    <property type="entry name" value="ACP-like_sf"/>
</dbReference>
<dbReference type="SUPFAM" id="SSF53901">
    <property type="entry name" value="Thiolase-like"/>
    <property type="match status" value="1"/>
</dbReference>
<dbReference type="EMBL" id="BAABHK010000001">
    <property type="protein sequence ID" value="GAA4619902.1"/>
    <property type="molecule type" value="Genomic_DNA"/>
</dbReference>
<dbReference type="SMART" id="SM00825">
    <property type="entry name" value="PKS_KS"/>
    <property type="match status" value="1"/>
</dbReference>
<keyword evidence="2" id="KW-0597">Phosphoprotein</keyword>
<dbReference type="SMART" id="SM00827">
    <property type="entry name" value="PKS_AT"/>
    <property type="match status" value="1"/>
</dbReference>
<protein>
    <recommendedName>
        <fullName evidence="11">Carrier domain-containing protein</fullName>
    </recommendedName>
</protein>
<feature type="domain" description="PKS/mFAS DH" evidence="8">
    <location>
        <begin position="909"/>
        <end position="1161"/>
    </location>
</feature>
<dbReference type="SMART" id="SM00826">
    <property type="entry name" value="PKS_DH"/>
    <property type="match status" value="1"/>
</dbReference>
<dbReference type="InterPro" id="IPR014030">
    <property type="entry name" value="Ketoacyl_synth_N"/>
</dbReference>
<dbReference type="RefSeq" id="WP_345429596.1">
    <property type="nucleotide sequence ID" value="NZ_BAABHK010000001.1"/>
</dbReference>
<evidence type="ECO:0000256" key="3">
    <source>
        <dbReference type="ARBA" id="ARBA00022679"/>
    </source>
</evidence>
<dbReference type="SMART" id="SM00823">
    <property type="entry name" value="PKS_PP"/>
    <property type="match status" value="1"/>
</dbReference>
<dbReference type="Gene3D" id="3.40.366.10">
    <property type="entry name" value="Malonyl-Coenzyme A Acyl Carrier Protein, domain 2"/>
    <property type="match status" value="1"/>
</dbReference>
<dbReference type="SUPFAM" id="SSF55048">
    <property type="entry name" value="Probable ACP-binding domain of malonyl-CoA ACP transacylase"/>
    <property type="match status" value="1"/>
</dbReference>
<dbReference type="PROSITE" id="PS00606">
    <property type="entry name" value="KS3_1"/>
    <property type="match status" value="1"/>
</dbReference>
<dbReference type="InterPro" id="IPR020806">
    <property type="entry name" value="PKS_PP-bd"/>
</dbReference>